<accession>A0A382JBL4</accession>
<sequence>KTVSPATWGLECPKCGLRLARHRVKNGLYHRTCGPKAGHLIRALKDSADRVDAWVSQAAIETEILQATKGLNTKPNTTNIH</sequence>
<gene>
    <name evidence="1" type="ORF">METZ01_LOCUS262488</name>
</gene>
<feature type="non-terminal residue" evidence="1">
    <location>
        <position position="1"/>
    </location>
</feature>
<dbReference type="AlphaFoldDB" id="A0A382JBL4"/>
<name>A0A382JBL4_9ZZZZ</name>
<evidence type="ECO:0000313" key="1">
    <source>
        <dbReference type="EMBL" id="SVC09634.1"/>
    </source>
</evidence>
<dbReference type="EMBL" id="UINC01073330">
    <property type="protein sequence ID" value="SVC09634.1"/>
    <property type="molecule type" value="Genomic_DNA"/>
</dbReference>
<protein>
    <submittedName>
        <fullName evidence="1">Uncharacterized protein</fullName>
    </submittedName>
</protein>
<proteinExistence type="predicted"/>
<organism evidence="1">
    <name type="scientific">marine metagenome</name>
    <dbReference type="NCBI Taxonomy" id="408172"/>
    <lineage>
        <taxon>unclassified sequences</taxon>
        <taxon>metagenomes</taxon>
        <taxon>ecological metagenomes</taxon>
    </lineage>
</organism>
<reference evidence="1" key="1">
    <citation type="submission" date="2018-05" db="EMBL/GenBank/DDBJ databases">
        <authorList>
            <person name="Lanie J.A."/>
            <person name="Ng W.-L."/>
            <person name="Kazmierczak K.M."/>
            <person name="Andrzejewski T.M."/>
            <person name="Davidsen T.M."/>
            <person name="Wayne K.J."/>
            <person name="Tettelin H."/>
            <person name="Glass J.I."/>
            <person name="Rusch D."/>
            <person name="Podicherti R."/>
            <person name="Tsui H.-C.T."/>
            <person name="Winkler M.E."/>
        </authorList>
    </citation>
    <scope>NUCLEOTIDE SEQUENCE</scope>
</reference>